<evidence type="ECO:0000313" key="3">
    <source>
        <dbReference type="Proteomes" id="UP001151760"/>
    </source>
</evidence>
<gene>
    <name evidence="2" type="ORF">Tco_1121996</name>
</gene>
<protein>
    <submittedName>
        <fullName evidence="2">Uncharacterized protein</fullName>
    </submittedName>
</protein>
<feature type="region of interest" description="Disordered" evidence="1">
    <location>
        <begin position="86"/>
        <end position="117"/>
    </location>
</feature>
<keyword evidence="3" id="KW-1185">Reference proteome</keyword>
<evidence type="ECO:0000313" key="2">
    <source>
        <dbReference type="EMBL" id="GJU05566.1"/>
    </source>
</evidence>
<comment type="caution">
    <text evidence="2">The sequence shown here is derived from an EMBL/GenBank/DDBJ whole genome shotgun (WGS) entry which is preliminary data.</text>
</comment>
<dbReference type="Proteomes" id="UP001151760">
    <property type="component" value="Unassembled WGS sequence"/>
</dbReference>
<reference evidence="2" key="1">
    <citation type="journal article" date="2022" name="Int. J. Mol. Sci.">
        <title>Draft Genome of Tanacetum Coccineum: Genomic Comparison of Closely Related Tanacetum-Family Plants.</title>
        <authorList>
            <person name="Yamashiro T."/>
            <person name="Shiraishi A."/>
            <person name="Nakayama K."/>
            <person name="Satake H."/>
        </authorList>
    </citation>
    <scope>NUCLEOTIDE SEQUENCE</scope>
</reference>
<dbReference type="EMBL" id="BQNB010021359">
    <property type="protein sequence ID" value="GJU05566.1"/>
    <property type="molecule type" value="Genomic_DNA"/>
</dbReference>
<evidence type="ECO:0000256" key="1">
    <source>
        <dbReference type="SAM" id="MobiDB-lite"/>
    </source>
</evidence>
<reference evidence="2" key="2">
    <citation type="submission" date="2022-01" db="EMBL/GenBank/DDBJ databases">
        <authorList>
            <person name="Yamashiro T."/>
            <person name="Shiraishi A."/>
            <person name="Satake H."/>
            <person name="Nakayama K."/>
        </authorList>
    </citation>
    <scope>NUCLEOTIDE SEQUENCE</scope>
</reference>
<name>A0ABQ5IZS3_9ASTR</name>
<organism evidence="2 3">
    <name type="scientific">Tanacetum coccineum</name>
    <dbReference type="NCBI Taxonomy" id="301880"/>
    <lineage>
        <taxon>Eukaryota</taxon>
        <taxon>Viridiplantae</taxon>
        <taxon>Streptophyta</taxon>
        <taxon>Embryophyta</taxon>
        <taxon>Tracheophyta</taxon>
        <taxon>Spermatophyta</taxon>
        <taxon>Magnoliopsida</taxon>
        <taxon>eudicotyledons</taxon>
        <taxon>Gunneridae</taxon>
        <taxon>Pentapetalae</taxon>
        <taxon>asterids</taxon>
        <taxon>campanulids</taxon>
        <taxon>Asterales</taxon>
        <taxon>Asteraceae</taxon>
        <taxon>Asteroideae</taxon>
        <taxon>Anthemideae</taxon>
        <taxon>Anthemidinae</taxon>
        <taxon>Tanacetum</taxon>
    </lineage>
</organism>
<feature type="region of interest" description="Disordered" evidence="1">
    <location>
        <begin position="1"/>
        <end position="25"/>
    </location>
</feature>
<accession>A0ABQ5IZS3</accession>
<proteinExistence type="predicted"/>
<sequence length="231" mass="25872">MHSTSLQNTINGSKPKPRSNNLTSWSLPTSKSSCVTITVVPKADHSRNTSSFSDSKHFVCSTCQKCVFNANHDACITNFMKEVNSHAKIQSHKTRNSNKPVDQKSHTRKPSKQIFTGHRFSPNKSSAVYGKKFPRSNLRWKPTGRIFKTVGLRWVPTRKIFASCTSKTDNESTHGSIVDISKIHKCKQTLDLSAGTSINIHKKQSIDLSAGTSYNVKKENLRAWLLKKQIS</sequence>